<keyword evidence="2" id="KW-0472">Membrane</keyword>
<keyword evidence="2" id="KW-1133">Transmembrane helix</keyword>
<accession>A0A645EPN8</accession>
<evidence type="ECO:0000256" key="1">
    <source>
        <dbReference type="SAM" id="Coils"/>
    </source>
</evidence>
<proteinExistence type="predicted"/>
<keyword evidence="1" id="KW-0175">Coiled coil</keyword>
<comment type="caution">
    <text evidence="3">The sequence shown here is derived from an EMBL/GenBank/DDBJ whole genome shotgun (WGS) entry which is preliminary data.</text>
</comment>
<dbReference type="AlphaFoldDB" id="A0A645EPN8"/>
<dbReference type="EMBL" id="VSSQ01049908">
    <property type="protein sequence ID" value="MPN03985.1"/>
    <property type="molecule type" value="Genomic_DNA"/>
</dbReference>
<keyword evidence="2" id="KW-0812">Transmembrane</keyword>
<feature type="coiled-coil region" evidence="1">
    <location>
        <begin position="152"/>
        <end position="220"/>
    </location>
</feature>
<organism evidence="3">
    <name type="scientific">bioreactor metagenome</name>
    <dbReference type="NCBI Taxonomy" id="1076179"/>
    <lineage>
        <taxon>unclassified sequences</taxon>
        <taxon>metagenomes</taxon>
        <taxon>ecological metagenomes</taxon>
    </lineage>
</organism>
<sequence>MLLILLVLDPLKKNIVLLFVGSVILTSGLEFITGWVLKNLFHLTWWDYSNRPFNLGGYICLEFSIMWGIAGVIIVEIIHPIIQRFIEALPFTVAIFFVVLFSVILILDFIATLATLIGFQRDVRELERIGLGIRKLSDSLSHELSDVTKIADNKVEETRAELQAKLELLEKQNSFLKKHILEKRFLGSHRFFGSLPKLHLTKHESILVQLKDEFNKLRNDNK</sequence>
<evidence type="ECO:0000256" key="2">
    <source>
        <dbReference type="SAM" id="Phobius"/>
    </source>
</evidence>
<protein>
    <submittedName>
        <fullName evidence="3">Uncharacterized protein</fullName>
    </submittedName>
</protein>
<dbReference type="InterPro" id="IPR010540">
    <property type="entry name" value="CmpB_TMEM229"/>
</dbReference>
<evidence type="ECO:0000313" key="3">
    <source>
        <dbReference type="EMBL" id="MPN03985.1"/>
    </source>
</evidence>
<feature type="transmembrane region" description="Helical" evidence="2">
    <location>
        <begin position="58"/>
        <end position="82"/>
    </location>
</feature>
<name>A0A645EPN8_9ZZZZ</name>
<gene>
    <name evidence="3" type="ORF">SDC9_151220</name>
</gene>
<reference evidence="3" key="1">
    <citation type="submission" date="2019-08" db="EMBL/GenBank/DDBJ databases">
        <authorList>
            <person name="Kucharzyk K."/>
            <person name="Murdoch R.W."/>
            <person name="Higgins S."/>
            <person name="Loffler F."/>
        </authorList>
    </citation>
    <scope>NUCLEOTIDE SEQUENCE</scope>
</reference>
<feature type="transmembrane region" description="Helical" evidence="2">
    <location>
        <begin position="15"/>
        <end position="37"/>
    </location>
</feature>
<feature type="transmembrane region" description="Helical" evidence="2">
    <location>
        <begin position="94"/>
        <end position="119"/>
    </location>
</feature>
<dbReference type="Pfam" id="PF06541">
    <property type="entry name" value="ABC_trans_CmpB"/>
    <property type="match status" value="1"/>
</dbReference>